<feature type="modified residue" description="4-aspartylphosphate" evidence="2">
    <location>
        <position position="52"/>
    </location>
</feature>
<keyword evidence="1 2" id="KW-0597">Phosphoprotein</keyword>
<organism evidence="4 5">
    <name type="scientific">Mucilaginibacter myungsuensis</name>
    <dbReference type="NCBI Taxonomy" id="649104"/>
    <lineage>
        <taxon>Bacteria</taxon>
        <taxon>Pseudomonadati</taxon>
        <taxon>Bacteroidota</taxon>
        <taxon>Sphingobacteriia</taxon>
        <taxon>Sphingobacteriales</taxon>
        <taxon>Sphingobacteriaceae</taxon>
        <taxon>Mucilaginibacter</taxon>
    </lineage>
</organism>
<comment type="caution">
    <text evidence="4">The sequence shown here is derived from an EMBL/GenBank/DDBJ whole genome shotgun (WGS) entry which is preliminary data.</text>
</comment>
<dbReference type="Proteomes" id="UP000622475">
    <property type="component" value="Unassembled WGS sequence"/>
</dbReference>
<dbReference type="EMBL" id="JADFFL010000006">
    <property type="protein sequence ID" value="MBE9663480.1"/>
    <property type="molecule type" value="Genomic_DNA"/>
</dbReference>
<evidence type="ECO:0000256" key="2">
    <source>
        <dbReference type="PROSITE-ProRule" id="PRU00169"/>
    </source>
</evidence>
<dbReference type="SMART" id="SM00448">
    <property type="entry name" value="REC"/>
    <property type="match status" value="1"/>
</dbReference>
<gene>
    <name evidence="4" type="ORF">IRJ16_16450</name>
</gene>
<evidence type="ECO:0000259" key="3">
    <source>
        <dbReference type="PROSITE" id="PS50110"/>
    </source>
</evidence>
<sequence length="122" mass="13574">MAKKILIIEDDRDIRETITYALEDAGYEVVSSEDAGILKSLDKLKPSLILLDNWLTDWKSDANGQQLCKELKTDPKTSHIPVVIVSAVSNIREIAEAGQADGYLKKPFDLIDLNAVVEKYAL</sequence>
<evidence type="ECO:0000313" key="5">
    <source>
        <dbReference type="Proteomes" id="UP000622475"/>
    </source>
</evidence>
<dbReference type="SUPFAM" id="SSF52172">
    <property type="entry name" value="CheY-like"/>
    <property type="match status" value="1"/>
</dbReference>
<dbReference type="Pfam" id="PF00072">
    <property type="entry name" value="Response_reg"/>
    <property type="match status" value="1"/>
</dbReference>
<dbReference type="PANTHER" id="PTHR44591:SF3">
    <property type="entry name" value="RESPONSE REGULATORY DOMAIN-CONTAINING PROTEIN"/>
    <property type="match status" value="1"/>
</dbReference>
<dbReference type="InterPro" id="IPR011006">
    <property type="entry name" value="CheY-like_superfamily"/>
</dbReference>
<dbReference type="InterPro" id="IPR001789">
    <property type="entry name" value="Sig_transdc_resp-reg_receiver"/>
</dbReference>
<keyword evidence="5" id="KW-1185">Reference proteome</keyword>
<dbReference type="RefSeq" id="WP_194112710.1">
    <property type="nucleotide sequence ID" value="NZ_JADFFL010000006.1"/>
</dbReference>
<dbReference type="PROSITE" id="PS50110">
    <property type="entry name" value="RESPONSE_REGULATORY"/>
    <property type="match status" value="1"/>
</dbReference>
<protein>
    <submittedName>
        <fullName evidence="4">Response regulator</fullName>
    </submittedName>
</protein>
<reference evidence="4" key="1">
    <citation type="submission" date="2020-10" db="EMBL/GenBank/DDBJ databases">
        <title>Mucilaginibacter mali sp. nov., isolated from rhizosphere soil of apple orchard.</title>
        <authorList>
            <person name="Lee J.-S."/>
            <person name="Kim H.S."/>
            <person name="Kim J.-S."/>
        </authorList>
    </citation>
    <scope>NUCLEOTIDE SEQUENCE</scope>
    <source>
        <strain evidence="4">KCTC 22746</strain>
    </source>
</reference>
<accession>A0A929L3Q8</accession>
<proteinExistence type="predicted"/>
<name>A0A929L3Q8_9SPHI</name>
<dbReference type="AlphaFoldDB" id="A0A929L3Q8"/>
<evidence type="ECO:0000256" key="1">
    <source>
        <dbReference type="ARBA" id="ARBA00022553"/>
    </source>
</evidence>
<dbReference type="Gene3D" id="3.40.50.2300">
    <property type="match status" value="1"/>
</dbReference>
<dbReference type="InterPro" id="IPR050595">
    <property type="entry name" value="Bact_response_regulator"/>
</dbReference>
<evidence type="ECO:0000313" key="4">
    <source>
        <dbReference type="EMBL" id="MBE9663480.1"/>
    </source>
</evidence>
<dbReference type="GO" id="GO:0000160">
    <property type="term" value="P:phosphorelay signal transduction system"/>
    <property type="evidence" value="ECO:0007669"/>
    <property type="project" value="InterPro"/>
</dbReference>
<feature type="domain" description="Response regulatory" evidence="3">
    <location>
        <begin position="4"/>
        <end position="121"/>
    </location>
</feature>
<dbReference type="PANTHER" id="PTHR44591">
    <property type="entry name" value="STRESS RESPONSE REGULATOR PROTEIN 1"/>
    <property type="match status" value="1"/>
</dbReference>